<dbReference type="EMBL" id="CAJNOR010004944">
    <property type="protein sequence ID" value="CAF1536531.1"/>
    <property type="molecule type" value="Genomic_DNA"/>
</dbReference>
<comment type="caution">
    <text evidence="2">The sequence shown here is derived from an EMBL/GenBank/DDBJ whole genome shotgun (WGS) entry which is preliminary data.</text>
</comment>
<organism evidence="2 3">
    <name type="scientific">Adineta ricciae</name>
    <name type="common">Rotifer</name>
    <dbReference type="NCBI Taxonomy" id="249248"/>
    <lineage>
        <taxon>Eukaryota</taxon>
        <taxon>Metazoa</taxon>
        <taxon>Spiralia</taxon>
        <taxon>Gnathifera</taxon>
        <taxon>Rotifera</taxon>
        <taxon>Eurotatoria</taxon>
        <taxon>Bdelloidea</taxon>
        <taxon>Adinetida</taxon>
        <taxon>Adinetidae</taxon>
        <taxon>Adineta</taxon>
    </lineage>
</organism>
<feature type="compositionally biased region" description="Basic and acidic residues" evidence="1">
    <location>
        <begin position="45"/>
        <end position="54"/>
    </location>
</feature>
<dbReference type="Proteomes" id="UP000663828">
    <property type="component" value="Unassembled WGS sequence"/>
</dbReference>
<reference evidence="2" key="1">
    <citation type="submission" date="2021-02" db="EMBL/GenBank/DDBJ databases">
        <authorList>
            <person name="Nowell W R."/>
        </authorList>
    </citation>
    <scope>NUCLEOTIDE SEQUENCE</scope>
</reference>
<feature type="region of interest" description="Disordered" evidence="1">
    <location>
        <begin position="1"/>
        <end position="125"/>
    </location>
</feature>
<keyword evidence="3" id="KW-1185">Reference proteome</keyword>
<name>A0A815VYD3_ADIRI</name>
<gene>
    <name evidence="2" type="ORF">XAT740_LOCUS41859</name>
</gene>
<proteinExistence type="predicted"/>
<evidence type="ECO:0000313" key="3">
    <source>
        <dbReference type="Proteomes" id="UP000663828"/>
    </source>
</evidence>
<accession>A0A815VYD3</accession>
<evidence type="ECO:0000256" key="1">
    <source>
        <dbReference type="SAM" id="MobiDB-lite"/>
    </source>
</evidence>
<sequence>MPKRTLSVRNKKIDDEQLSTSVHTRSSTKRANTDETVPAKKAKIEKKTIDKENVPKAQAHPSNSKPNQFKPVRSPAPARPAPVIEPVVNDDLDTSANDGDDDDDDDDFNLNDSDDDDVEEVQVGSLQNQSAAFSTNNDGQDHPTNKQYVVYENMGPNKEQFIVSKTARYWNKKYRRAVDNSNPDFFGMYIHNDFSAYGELEVVENCIFDLIKSVFLTQQRGLGGMKFSEKPASRVNYVLGFRRLEVLTLLLVYTDGISGIDDGERFSAIMRIIGACYVTILRGLLPQAMFEKNQNIDRNVVKRLATISKQIPNFKQVLEQALTIGHMLVTIGDLCSTYTKVLQTVYCNWVYIMENLTIDFNTKPTHMQNNLWTALRHANSIDQSQLVDGEPETFELFKELNVYQSEYSFGGYEHDISKWPRSQRAIYSLTNIHPSIDSWF</sequence>
<dbReference type="AlphaFoldDB" id="A0A815VYD3"/>
<feature type="compositionally biased region" description="Acidic residues" evidence="1">
    <location>
        <begin position="88"/>
        <end position="120"/>
    </location>
</feature>
<evidence type="ECO:0000313" key="2">
    <source>
        <dbReference type="EMBL" id="CAF1536531.1"/>
    </source>
</evidence>
<protein>
    <submittedName>
        <fullName evidence="2">Uncharacterized protein</fullName>
    </submittedName>
</protein>